<dbReference type="PIRSF" id="PIRSF015853">
    <property type="entry name" value="Pep_DppA"/>
    <property type="match status" value="1"/>
</dbReference>
<dbReference type="SUPFAM" id="SSF63992">
    <property type="entry name" value="Dipeptide transport protein"/>
    <property type="match status" value="1"/>
</dbReference>
<protein>
    <submittedName>
        <fullName evidence="1">M55 family metallopeptidase</fullName>
    </submittedName>
</protein>
<accession>A0ABY5TPS7</accession>
<sequence>MSKRLYISADIEGIAGVVSGEHMSPAGFEYQQAREWYTAEVNAACEAAFNNGIDEIVMSDSHGNGQSLLIDKLPENVQLVRSWPRPLCMMEGVQEGDFVGAMLIGYHAGASDLRGALRHTLHGGAITEVRLNGQIASETVISAATAAQFGVPTIMVAGDDAYIEHAQSVLPNVEGVTTKWAVSLTSARMLMPKAAQKLVAEGVANALSRLDDFKVQPLPENIVLEVVCMQRKAAELLDYLPNVERTDAYTIKFIGKDMVEVAKFLQFLLASGSLTPQ</sequence>
<evidence type="ECO:0000313" key="1">
    <source>
        <dbReference type="EMBL" id="UVW34154.1"/>
    </source>
</evidence>
<reference evidence="1" key="1">
    <citation type="submission" date="2022-08" db="EMBL/GenBank/DDBJ databases">
        <title>Catabolic pathway analysis in culturable SAR92 clade bacteria reveals their overlooked roles in DMSP degradation in coastal seas.</title>
        <authorList>
            <person name="He X."/>
            <person name="Zhang X."/>
            <person name="Zhang Y."/>
        </authorList>
    </citation>
    <scope>NUCLEOTIDE SEQUENCE</scope>
    <source>
        <strain evidence="1">H455</strain>
    </source>
</reference>
<name>A0ABY5TPS7_9GAMM</name>
<gene>
    <name evidence="1" type="ORF">NYF23_08955</name>
</gene>
<evidence type="ECO:0000313" key="2">
    <source>
        <dbReference type="Proteomes" id="UP001059934"/>
    </source>
</evidence>
<dbReference type="Gene3D" id="3.30.1360.130">
    <property type="entry name" value="Dipeptide transport protein"/>
    <property type="match status" value="1"/>
</dbReference>
<proteinExistence type="predicted"/>
<dbReference type="InterPro" id="IPR007035">
    <property type="entry name" value="Peptidase_M55"/>
</dbReference>
<dbReference type="Gene3D" id="3.40.50.10780">
    <property type="entry name" value="Dipeptide transport protein"/>
    <property type="match status" value="1"/>
</dbReference>
<dbReference type="Pfam" id="PF04951">
    <property type="entry name" value="Peptidase_M55"/>
    <property type="match status" value="1"/>
</dbReference>
<dbReference type="InterPro" id="IPR027476">
    <property type="entry name" value="DppA_N"/>
</dbReference>
<dbReference type="Proteomes" id="UP001059934">
    <property type="component" value="Chromosome"/>
</dbReference>
<keyword evidence="2" id="KW-1185">Reference proteome</keyword>
<organism evidence="1 2">
    <name type="scientific">SAR92 clade bacterium H455</name>
    <dbReference type="NCBI Taxonomy" id="2974818"/>
    <lineage>
        <taxon>Bacteria</taxon>
        <taxon>Pseudomonadati</taxon>
        <taxon>Pseudomonadota</taxon>
        <taxon>Gammaproteobacteria</taxon>
        <taxon>Cellvibrionales</taxon>
        <taxon>Porticoccaceae</taxon>
        <taxon>SAR92 clade</taxon>
    </lineage>
</organism>
<dbReference type="EMBL" id="CP103416">
    <property type="protein sequence ID" value="UVW34154.1"/>
    <property type="molecule type" value="Genomic_DNA"/>
</dbReference>
<dbReference type="InterPro" id="IPR036177">
    <property type="entry name" value="Peptidase_M55_sf"/>
</dbReference>